<organism evidence="1 2">
    <name type="scientific">Photobacterium aphoticum</name>
    <dbReference type="NCBI Taxonomy" id="754436"/>
    <lineage>
        <taxon>Bacteria</taxon>
        <taxon>Pseudomonadati</taxon>
        <taxon>Pseudomonadota</taxon>
        <taxon>Gammaproteobacteria</taxon>
        <taxon>Vibrionales</taxon>
        <taxon>Vibrionaceae</taxon>
        <taxon>Photobacterium</taxon>
    </lineage>
</organism>
<sequence>MLVAPFAMAAEWNASTCSGESHVNPIVEPLAGHAGSPFMGSVIQNTDPLCA</sequence>
<accession>A0A090R8A8</accession>
<dbReference type="Proteomes" id="UP000029227">
    <property type="component" value="Unassembled WGS sequence"/>
</dbReference>
<comment type="caution">
    <text evidence="1">The sequence shown here is derived from an EMBL/GenBank/DDBJ whole genome shotgun (WGS) entry which is preliminary data.</text>
</comment>
<proteinExistence type="predicted"/>
<protein>
    <submittedName>
        <fullName evidence="1">Uncharacterized protein</fullName>
    </submittedName>
</protein>
<name>A0A090R8A8_9GAMM</name>
<reference evidence="1 2" key="1">
    <citation type="journal article" date="2014" name="Genome Announc.">
        <title>Draft Genome Sequences of Two Vibrionaceae Species, Vibrio ponticus C121 and Photobacterium aphoticum C119, Isolated as Coral Reef Microbiota.</title>
        <authorList>
            <person name="Al-saari N."/>
            <person name="Meirelles P.M."/>
            <person name="Mino S."/>
            <person name="Suda W."/>
            <person name="Oshima K."/>
            <person name="Hattori M."/>
            <person name="Ohkuma M."/>
            <person name="Thompson F.L."/>
            <person name="Gomez-Gil B."/>
            <person name="Sawabe T."/>
            <person name="Sawabe T."/>
        </authorList>
    </citation>
    <scope>NUCLEOTIDE SEQUENCE [LARGE SCALE GENOMIC DNA]</scope>
    <source>
        <strain evidence="1 2">JCM 19237</strain>
    </source>
</reference>
<evidence type="ECO:0000313" key="1">
    <source>
        <dbReference type="EMBL" id="GAL03847.1"/>
    </source>
</evidence>
<dbReference type="AlphaFoldDB" id="A0A090R8A8"/>
<dbReference type="EMBL" id="BBMN01000003">
    <property type="protein sequence ID" value="GAL03847.1"/>
    <property type="molecule type" value="Genomic_DNA"/>
</dbReference>
<dbReference type="eggNOG" id="ENOG5031PZD">
    <property type="taxonomic scope" value="Bacteria"/>
</dbReference>
<evidence type="ECO:0000313" key="2">
    <source>
        <dbReference type="Proteomes" id="UP000029227"/>
    </source>
</evidence>
<gene>
    <name evidence="1" type="ORF">JCM19237_1998</name>
</gene>